<feature type="compositionally biased region" description="Acidic residues" evidence="3">
    <location>
        <begin position="81"/>
        <end position="99"/>
    </location>
</feature>
<protein>
    <recommendedName>
        <fullName evidence="2">Protein BFR2</fullName>
    </recommendedName>
</protein>
<evidence type="ECO:0000256" key="1">
    <source>
        <dbReference type="ARBA" id="ARBA00008966"/>
    </source>
</evidence>
<feature type="compositionally biased region" description="Basic and acidic residues" evidence="3">
    <location>
        <begin position="44"/>
        <end position="62"/>
    </location>
</feature>
<dbReference type="PANTHER" id="PTHR15565:SF0">
    <property type="entry name" value="PROTEIN AATF"/>
    <property type="match status" value="1"/>
</dbReference>
<dbReference type="GO" id="GO:0000462">
    <property type="term" value="P:maturation of SSU-rRNA from tricistronic rRNA transcript (SSU-rRNA, 5.8S rRNA, LSU-rRNA)"/>
    <property type="evidence" value="ECO:0007669"/>
    <property type="project" value="TreeGrafter"/>
</dbReference>
<dbReference type="EMBL" id="JAPDRK010000003">
    <property type="protein sequence ID" value="KAJ9614463.1"/>
    <property type="molecule type" value="Genomic_DNA"/>
</dbReference>
<evidence type="ECO:0000256" key="2">
    <source>
        <dbReference type="ARBA" id="ARBA00013850"/>
    </source>
</evidence>
<feature type="compositionally biased region" description="Low complexity" evidence="3">
    <location>
        <begin position="231"/>
        <end position="244"/>
    </location>
</feature>
<sequence>MGTLKDRAAVLERNKVKDIDPEDDAYLRSANSDDSGSEEDIVEDAGREHYESVGKSRLREPEQPSLGAKYGGVAVTRAALEEDDDDPFAPVDEDDEDDPFAAKHQDTFDSEEDFDEDKGEALTQDVDDDEEIDSDEALGESDVERFRHMKFRGSKKTRPQTADSEDEELSDADVGNGLSDESDNENESTEASDVDMDDFDEDLDEISSISSTGTPSQAEESTRTTERSRLRTAAVSASTTGVSAPRPETAARNADRAELRRAAESASTAGLASALSAGANADVKKGQAVRLQRQTFDRLLDARIKLQKGIAAMNELSTEPIEDEEIKNAARSAEDAALALWSTIDSIRCSIASAQESTSKGSKPKRKRPLNPIRSTTLTEIWEYSSSMESQAKPHRDDVLDKWHTKTQPILDTAQKRSNLLKPARSPSSRISDVLDTYLSSESASLTSQSYSSSSHAFDDSTFYQALLRDLLSSRTAADSSGALAQPSALPQKLHISGSKHKKVDTKASKGRKIRYTVHEKLQNFMASEDRNTWTNAARAEFFGSLLGNVDALAETEVDGVDEDVEEGVALKLFRS</sequence>
<feature type="domain" description="AATF leucine zipper-containing" evidence="5">
    <location>
        <begin position="282"/>
        <end position="406"/>
    </location>
</feature>
<evidence type="ECO:0000259" key="5">
    <source>
        <dbReference type="Pfam" id="PF13339"/>
    </source>
</evidence>
<evidence type="ECO:0000313" key="6">
    <source>
        <dbReference type="EMBL" id="KAJ9614463.1"/>
    </source>
</evidence>
<dbReference type="PANTHER" id="PTHR15565">
    <property type="entry name" value="AATF PROTEIN APOPTOSIS ANTAGONIZING TRANSCRIPTION FACTOR"/>
    <property type="match status" value="1"/>
</dbReference>
<feature type="compositionally biased region" description="Basic and acidic residues" evidence="3">
    <location>
        <begin position="253"/>
        <end position="263"/>
    </location>
</feature>
<feature type="compositionally biased region" description="Acidic residues" evidence="3">
    <location>
        <begin position="108"/>
        <end position="118"/>
    </location>
</feature>
<dbReference type="InterPro" id="IPR039223">
    <property type="entry name" value="AATF/Bfr2"/>
</dbReference>
<feature type="region of interest" description="Disordered" evidence="3">
    <location>
        <begin position="15"/>
        <end position="264"/>
    </location>
</feature>
<reference evidence="6" key="1">
    <citation type="submission" date="2022-10" db="EMBL/GenBank/DDBJ databases">
        <title>Culturing micro-colonial fungi from biological soil crusts in the Mojave desert and describing Neophaeococcomyces mojavensis, and introducing the new genera and species Taxawa tesnikishii.</title>
        <authorList>
            <person name="Kurbessoian T."/>
            <person name="Stajich J.E."/>
        </authorList>
    </citation>
    <scope>NUCLEOTIDE SEQUENCE</scope>
    <source>
        <strain evidence="6">TK_41</strain>
    </source>
</reference>
<dbReference type="AlphaFoldDB" id="A0AA38XJZ8"/>
<gene>
    <name evidence="6" type="primary">BFR2</name>
    <name evidence="6" type="ORF">H2200_002600</name>
</gene>
<dbReference type="Pfam" id="PF13339">
    <property type="entry name" value="AATF-Che1"/>
    <property type="match status" value="1"/>
</dbReference>
<dbReference type="InterPro" id="IPR025160">
    <property type="entry name" value="AATF"/>
</dbReference>
<organism evidence="6 7">
    <name type="scientific">Cladophialophora chaetospira</name>
    <dbReference type="NCBI Taxonomy" id="386627"/>
    <lineage>
        <taxon>Eukaryota</taxon>
        <taxon>Fungi</taxon>
        <taxon>Dikarya</taxon>
        <taxon>Ascomycota</taxon>
        <taxon>Pezizomycotina</taxon>
        <taxon>Eurotiomycetes</taxon>
        <taxon>Chaetothyriomycetidae</taxon>
        <taxon>Chaetothyriales</taxon>
        <taxon>Herpotrichiellaceae</taxon>
        <taxon>Cladophialophora</taxon>
    </lineage>
</organism>
<feature type="compositionally biased region" description="Basic and acidic residues" evidence="3">
    <location>
        <begin position="220"/>
        <end position="229"/>
    </location>
</feature>
<feature type="domain" description="Apoptosis-antagonizing transcription factor C-terminal" evidence="4">
    <location>
        <begin position="464"/>
        <end position="547"/>
    </location>
</feature>
<feature type="compositionally biased region" description="Low complexity" evidence="3">
    <location>
        <begin position="206"/>
        <end position="219"/>
    </location>
</feature>
<feature type="compositionally biased region" description="Acidic residues" evidence="3">
    <location>
        <begin position="180"/>
        <end position="205"/>
    </location>
</feature>
<evidence type="ECO:0000259" key="4">
    <source>
        <dbReference type="Pfam" id="PF08164"/>
    </source>
</evidence>
<feature type="compositionally biased region" description="Basic residues" evidence="3">
    <location>
        <begin position="147"/>
        <end position="158"/>
    </location>
</feature>
<evidence type="ECO:0000256" key="3">
    <source>
        <dbReference type="SAM" id="MobiDB-lite"/>
    </source>
</evidence>
<keyword evidence="7" id="KW-1185">Reference proteome</keyword>
<dbReference type="GO" id="GO:0005730">
    <property type="term" value="C:nucleolus"/>
    <property type="evidence" value="ECO:0007669"/>
    <property type="project" value="TreeGrafter"/>
</dbReference>
<proteinExistence type="inferred from homology"/>
<dbReference type="InterPro" id="IPR012617">
    <property type="entry name" value="AATF_C"/>
</dbReference>
<comment type="similarity">
    <text evidence="1">Belongs to the AATF family.</text>
</comment>
<dbReference type="Proteomes" id="UP001172673">
    <property type="component" value="Unassembled WGS sequence"/>
</dbReference>
<feature type="compositionally biased region" description="Acidic residues" evidence="3">
    <location>
        <begin position="125"/>
        <end position="141"/>
    </location>
</feature>
<name>A0AA38XJZ8_9EURO</name>
<accession>A0AA38XJZ8</accession>
<evidence type="ECO:0000313" key="7">
    <source>
        <dbReference type="Proteomes" id="UP001172673"/>
    </source>
</evidence>
<dbReference type="Pfam" id="PF08164">
    <property type="entry name" value="TRAUB"/>
    <property type="match status" value="1"/>
</dbReference>
<comment type="caution">
    <text evidence="6">The sequence shown here is derived from an EMBL/GenBank/DDBJ whole genome shotgun (WGS) entry which is preliminary data.</text>
</comment>